<feature type="domain" description="G-protein coupled receptors family 1 profile" evidence="6">
    <location>
        <begin position="50"/>
        <end position="333"/>
    </location>
</feature>
<feature type="transmembrane region" description="Helical" evidence="5">
    <location>
        <begin position="153"/>
        <end position="176"/>
    </location>
</feature>
<dbReference type="EMBL" id="HE601320">
    <property type="protein sequence ID" value="CAP26816.2"/>
    <property type="molecule type" value="Genomic_DNA"/>
</dbReference>
<reference evidence="7 8" key="1">
    <citation type="journal article" date="2003" name="PLoS Biol.">
        <title>The genome sequence of Caenorhabditis briggsae: a platform for comparative genomics.</title>
        <authorList>
            <person name="Stein L.D."/>
            <person name="Bao Z."/>
            <person name="Blasiar D."/>
            <person name="Blumenthal T."/>
            <person name="Brent M.R."/>
            <person name="Chen N."/>
            <person name="Chinwalla A."/>
            <person name="Clarke L."/>
            <person name="Clee C."/>
            <person name="Coghlan A."/>
            <person name="Coulson A."/>
            <person name="D'Eustachio P."/>
            <person name="Fitch D.H."/>
            <person name="Fulton L.A."/>
            <person name="Fulton R.E."/>
            <person name="Griffiths-Jones S."/>
            <person name="Harris T.W."/>
            <person name="Hillier L.W."/>
            <person name="Kamath R."/>
            <person name="Kuwabara P.E."/>
            <person name="Mardis E.R."/>
            <person name="Marra M.A."/>
            <person name="Miner T.L."/>
            <person name="Minx P."/>
            <person name="Mullikin J.C."/>
            <person name="Plumb R.W."/>
            <person name="Rogers J."/>
            <person name="Schein J.E."/>
            <person name="Sohrmann M."/>
            <person name="Spieth J."/>
            <person name="Stajich J.E."/>
            <person name="Wei C."/>
            <person name="Willey D."/>
            <person name="Wilson R.K."/>
            <person name="Durbin R."/>
            <person name="Waterston R.H."/>
        </authorList>
    </citation>
    <scope>NUCLEOTIDE SEQUENCE [LARGE SCALE GENOMIC DNA]</scope>
    <source>
        <strain evidence="7 8">AF16</strain>
    </source>
</reference>
<dbReference type="GO" id="GO:0008528">
    <property type="term" value="F:G protein-coupled peptide receptor activity"/>
    <property type="evidence" value="ECO:0007669"/>
    <property type="project" value="InterPro"/>
</dbReference>
<dbReference type="InterPro" id="IPR017452">
    <property type="entry name" value="GPCR_Rhodpsn_7TM"/>
</dbReference>
<keyword evidence="8" id="KW-1185">Reference proteome</keyword>
<dbReference type="PANTHER" id="PTHR22751:SF101">
    <property type="entry name" value="G-PROTEIN COUPLED RECEPTORS FAMILY 1 PROFILE DOMAIN-CONTAINING PROTEIN"/>
    <property type="match status" value="1"/>
</dbReference>
<evidence type="ECO:0000256" key="2">
    <source>
        <dbReference type="ARBA" id="ARBA00022692"/>
    </source>
</evidence>
<feature type="transmembrane region" description="Helical" evidence="5">
    <location>
        <begin position="231"/>
        <end position="250"/>
    </location>
</feature>
<dbReference type="RefSeq" id="XP_045093239.1">
    <property type="nucleotide sequence ID" value="XM_045237193.1"/>
</dbReference>
<dbReference type="Proteomes" id="UP000008549">
    <property type="component" value="Unassembled WGS sequence"/>
</dbReference>
<dbReference type="CTD" id="8589451"/>
<dbReference type="SUPFAM" id="SSF81321">
    <property type="entry name" value="Family A G protein-coupled receptor-like"/>
    <property type="match status" value="1"/>
</dbReference>
<keyword evidence="4 5" id="KW-0472">Membrane</keyword>
<dbReference type="InterPro" id="IPR019427">
    <property type="entry name" value="7TM_GPCR_serpentine_rcpt_Srw"/>
</dbReference>
<feature type="transmembrane region" description="Helical" evidence="5">
    <location>
        <begin position="277"/>
        <end position="301"/>
    </location>
</feature>
<dbReference type="PANTHER" id="PTHR22751">
    <property type="entry name" value="G-PROTEIN COUPLED RECEPTOR-RELATED"/>
    <property type="match status" value="1"/>
</dbReference>
<evidence type="ECO:0000256" key="5">
    <source>
        <dbReference type="SAM" id="Phobius"/>
    </source>
</evidence>
<feature type="transmembrane region" description="Helical" evidence="5">
    <location>
        <begin position="71"/>
        <end position="89"/>
    </location>
</feature>
<dbReference type="HOGENOM" id="CLU_043715_0_1_1"/>
<dbReference type="KEGG" id="cbr:CBG_06525"/>
<proteinExistence type="predicted"/>
<dbReference type="WormBase" id="CBG06525">
    <property type="protein sequence ID" value="CBP26705"/>
    <property type="gene ID" value="WBGene00028787"/>
</dbReference>
<keyword evidence="3 5" id="KW-1133">Transmembrane helix</keyword>
<dbReference type="Gene3D" id="1.20.1070.10">
    <property type="entry name" value="Rhodopsin 7-helix transmembrane proteins"/>
    <property type="match status" value="1"/>
</dbReference>
<dbReference type="AlphaFoldDB" id="A8X2F6"/>
<evidence type="ECO:0000256" key="4">
    <source>
        <dbReference type="ARBA" id="ARBA00023136"/>
    </source>
</evidence>
<feature type="transmembrane region" description="Helical" evidence="5">
    <location>
        <begin position="41"/>
        <end position="59"/>
    </location>
</feature>
<evidence type="ECO:0000259" key="6">
    <source>
        <dbReference type="PROSITE" id="PS50262"/>
    </source>
</evidence>
<evidence type="ECO:0000256" key="3">
    <source>
        <dbReference type="ARBA" id="ARBA00022989"/>
    </source>
</evidence>
<name>A8X2F6_CAEBR</name>
<sequence>MKISTIEQAAIIFPSFQNLDFLFELFVFLEEHITKFIDIEFYIAFFGIFLTIFHVFILTRKSVMMSSISSIMIGIGICDIISMVLAISVRHMIYNFKRDECTPPLTLFTYRLFWVLMHSRDAAIRCSTWLGVLMALIRFLALRFVSRPSFQKISQISFGFHATATCFVVSSIMSFVNSMRTKIIEIGVWKPGESCLQKPLETFMLHELRVSDAFSANNGIILRIVTFVNGISSRIFPCIILPILTILLILEIRRTRVKMTSFSSFSVRKRTERTTGLVILMAVTFFVASLPAGIFTLFQVIYTDIGFVHLSTFVDHFCNAILTLNASMHCLICFTMSSDYRKRVLNILRIRKKEMSTVNSVFSFFFDF</sequence>
<dbReference type="Pfam" id="PF10324">
    <property type="entry name" value="7TM_GPCR_Srw"/>
    <property type="match status" value="1"/>
</dbReference>
<dbReference type="GeneID" id="8589451"/>
<evidence type="ECO:0000313" key="7">
    <source>
        <dbReference type="EMBL" id="CAP26816.2"/>
    </source>
</evidence>
<gene>
    <name evidence="7 9" type="ORF">CBG06525</name>
    <name evidence="7" type="ORF">CBG_06525</name>
</gene>
<feature type="transmembrane region" description="Helical" evidence="5">
    <location>
        <begin position="313"/>
        <end position="334"/>
    </location>
</feature>
<keyword evidence="2 5" id="KW-0812">Transmembrane</keyword>
<accession>A8X2F6</accession>
<organism evidence="7 8">
    <name type="scientific">Caenorhabditis briggsae</name>
    <dbReference type="NCBI Taxonomy" id="6238"/>
    <lineage>
        <taxon>Eukaryota</taxon>
        <taxon>Metazoa</taxon>
        <taxon>Ecdysozoa</taxon>
        <taxon>Nematoda</taxon>
        <taxon>Chromadorea</taxon>
        <taxon>Rhabditida</taxon>
        <taxon>Rhabditina</taxon>
        <taxon>Rhabditomorpha</taxon>
        <taxon>Rhabditoidea</taxon>
        <taxon>Rhabditidae</taxon>
        <taxon>Peloderinae</taxon>
        <taxon>Caenorhabditis</taxon>
    </lineage>
</organism>
<feature type="transmembrane region" description="Helical" evidence="5">
    <location>
        <begin position="122"/>
        <end position="141"/>
    </location>
</feature>
<protein>
    <submittedName>
        <fullName evidence="7">Protein CBG06525</fullName>
    </submittedName>
</protein>
<dbReference type="PROSITE" id="PS50262">
    <property type="entry name" value="G_PROTEIN_RECEP_F1_2"/>
    <property type="match status" value="1"/>
</dbReference>
<evidence type="ECO:0000256" key="1">
    <source>
        <dbReference type="ARBA" id="ARBA00004370"/>
    </source>
</evidence>
<comment type="subcellular location">
    <subcellularLocation>
        <location evidence="1">Membrane</location>
    </subcellularLocation>
</comment>
<reference evidence="7 8" key="2">
    <citation type="journal article" date="2011" name="PLoS Genet.">
        <title>Caenorhabditis briggsae recombinant inbred line genotypes reveal inter-strain incompatibility and the evolution of recombination.</title>
        <authorList>
            <person name="Ross J.A."/>
            <person name="Koboldt D.C."/>
            <person name="Staisch J.E."/>
            <person name="Chamberlin H.M."/>
            <person name="Gupta B.P."/>
            <person name="Miller R.D."/>
            <person name="Baird S.E."/>
            <person name="Haag E.S."/>
        </authorList>
    </citation>
    <scope>NUCLEOTIDE SEQUENCE [LARGE SCALE GENOMIC DNA]</scope>
    <source>
        <strain evidence="7 8">AF16</strain>
    </source>
</reference>
<dbReference type="GO" id="GO:0016020">
    <property type="term" value="C:membrane"/>
    <property type="evidence" value="ECO:0007669"/>
    <property type="project" value="UniProtKB-SubCell"/>
</dbReference>
<evidence type="ECO:0000313" key="9">
    <source>
        <dbReference type="WormBase" id="CBG06525"/>
    </source>
</evidence>
<dbReference type="InParanoid" id="A8X2F6"/>
<dbReference type="OMA" id="IGICDIA"/>
<evidence type="ECO:0000313" key="8">
    <source>
        <dbReference type="Proteomes" id="UP000008549"/>
    </source>
</evidence>
<dbReference type="eggNOG" id="ENOG502TJBY">
    <property type="taxonomic scope" value="Eukaryota"/>
</dbReference>